<gene>
    <name evidence="1" type="ORF">RHRU231_620021</name>
</gene>
<protein>
    <submittedName>
        <fullName evidence="1">Abi-like protein</fullName>
    </submittedName>
</protein>
<dbReference type="Proteomes" id="UP000042997">
    <property type="component" value="Unassembled WGS sequence"/>
</dbReference>
<name>A0A098BPB7_9NOCA</name>
<dbReference type="OrthoDB" id="3418622at2"/>
<organism evidence="1 2">
    <name type="scientific">Rhodococcus ruber</name>
    <dbReference type="NCBI Taxonomy" id="1830"/>
    <lineage>
        <taxon>Bacteria</taxon>
        <taxon>Bacillati</taxon>
        <taxon>Actinomycetota</taxon>
        <taxon>Actinomycetes</taxon>
        <taxon>Mycobacteriales</taxon>
        <taxon>Nocardiaceae</taxon>
        <taxon>Rhodococcus</taxon>
    </lineage>
</organism>
<dbReference type="EMBL" id="CCSD01000075">
    <property type="protein sequence ID" value="CDZ90130.1"/>
    <property type="molecule type" value="Genomic_DNA"/>
</dbReference>
<evidence type="ECO:0000313" key="1">
    <source>
        <dbReference type="EMBL" id="CDZ90130.1"/>
    </source>
</evidence>
<dbReference type="RefSeq" id="WP_006939069.1">
    <property type="nucleotide sequence ID" value="NZ_CP023714.1"/>
</dbReference>
<evidence type="ECO:0000313" key="2">
    <source>
        <dbReference type="Proteomes" id="UP000042997"/>
    </source>
</evidence>
<reference evidence="1 2" key="1">
    <citation type="journal article" date="2014" name="Genome Announc.">
        <title>Draft Genome Sequence of Propane- and Butane-Oxidizing Actinobacterium Rhodococcus ruber IEGM 231.</title>
        <authorList>
            <person name="Ivshina I.B."/>
            <person name="Kuyukina M.S."/>
            <person name="Krivoruchko A.V."/>
            <person name="Barbe V."/>
            <person name="Fischer C."/>
        </authorList>
    </citation>
    <scope>NUCLEOTIDE SEQUENCE [LARGE SCALE GENOMIC DNA]</scope>
</reference>
<accession>A0A098BPB7</accession>
<proteinExistence type="predicted"/>
<dbReference type="AlphaFoldDB" id="A0A098BPB7"/>
<sequence length="250" mass="28537">MEPEELPLESLISTARYAKYRAAARGDHAKASRLYIWNAHLSAAYWPAIAMVEVAIRNALNVQLCKKIGCTPETGWYVDALSDRPRIHLLDRELDKLRKSLLSFDRKHNHDSGQRQIEPTGDDVIGGTSLGLWVALCGEGAPKLDPCYNYHRNLWRPALHEAFPGYEGPEIQNKPGPIRDALREFERLRNRIAHHEPIYMFKHSYQLENIFRLAGWLDNSLAKFLRKNDQVTPVLNDYAKSVAKEEAVAP</sequence>